<organism evidence="1">
    <name type="scientific">marine sediment metagenome</name>
    <dbReference type="NCBI Taxonomy" id="412755"/>
    <lineage>
        <taxon>unclassified sequences</taxon>
        <taxon>metagenomes</taxon>
        <taxon>ecological metagenomes</taxon>
    </lineage>
</organism>
<gene>
    <name evidence="1" type="ORF">LCGC14_2229630</name>
</gene>
<proteinExistence type="predicted"/>
<feature type="non-terminal residue" evidence="1">
    <location>
        <position position="1"/>
    </location>
</feature>
<dbReference type="AlphaFoldDB" id="A0A0F9G3V4"/>
<dbReference type="EMBL" id="LAZR01029964">
    <property type="protein sequence ID" value="KKL58017.1"/>
    <property type="molecule type" value="Genomic_DNA"/>
</dbReference>
<protein>
    <submittedName>
        <fullName evidence="1">Uncharacterized protein</fullName>
    </submittedName>
</protein>
<accession>A0A0F9G3V4</accession>
<sequence>DANKELARVISLLTDSLINNNPEVIAARAAIAEMNIRIAELDASTGELTQTQVEQREEWVLMRDEAEKVIDVIEANADALEPYIANIARLTGTGTGTLSELAANLVEVGLGADPLEDIFRNVQRALEDVDSQGAIDALLAIKAVADDEEFQAIGISVLNAIAAGLTDPTAIFQLFLAGEAMGLSVTAGFNSGMVDFGELPPGFFAEQEGIAGAGGGAGGGRGPAPNALSVPSGGAANFRPINFSSIQGPGAGDAAAPRAITNDISVDISGSSFTGTAEENADAIAAAVRDTLDEQQTVGAFQAGVG</sequence>
<comment type="caution">
    <text evidence="1">The sequence shown here is derived from an EMBL/GenBank/DDBJ whole genome shotgun (WGS) entry which is preliminary data.</text>
</comment>
<reference evidence="1" key="1">
    <citation type="journal article" date="2015" name="Nature">
        <title>Complex archaea that bridge the gap between prokaryotes and eukaryotes.</title>
        <authorList>
            <person name="Spang A."/>
            <person name="Saw J.H."/>
            <person name="Jorgensen S.L."/>
            <person name="Zaremba-Niedzwiedzka K."/>
            <person name="Martijn J."/>
            <person name="Lind A.E."/>
            <person name="van Eijk R."/>
            <person name="Schleper C."/>
            <person name="Guy L."/>
            <person name="Ettema T.J."/>
        </authorList>
    </citation>
    <scope>NUCLEOTIDE SEQUENCE</scope>
</reference>
<name>A0A0F9G3V4_9ZZZZ</name>
<evidence type="ECO:0000313" key="1">
    <source>
        <dbReference type="EMBL" id="KKL58017.1"/>
    </source>
</evidence>